<dbReference type="InterPro" id="IPR013767">
    <property type="entry name" value="PAS_fold"/>
</dbReference>
<comment type="caution">
    <text evidence="11">The sequence shown here is derived from an EMBL/GenBank/DDBJ whole genome shotgun (WGS) entry which is preliminary data.</text>
</comment>
<dbReference type="SUPFAM" id="SSF47384">
    <property type="entry name" value="Homodimeric domain of signal transducing histidine kinase"/>
    <property type="match status" value="1"/>
</dbReference>
<evidence type="ECO:0000256" key="2">
    <source>
        <dbReference type="ARBA" id="ARBA00012438"/>
    </source>
</evidence>
<dbReference type="PROSITE" id="PS50112">
    <property type="entry name" value="PAS"/>
    <property type="match status" value="2"/>
</dbReference>
<feature type="domain" description="PAS" evidence="9">
    <location>
        <begin position="185"/>
        <end position="255"/>
    </location>
</feature>
<reference evidence="11 12" key="1">
    <citation type="submission" date="2019-03" db="EMBL/GenBank/DDBJ databases">
        <title>Dyadobacter AR-3-6 sp. nov., isolated from arctic soil.</title>
        <authorList>
            <person name="Chaudhary D.K."/>
        </authorList>
    </citation>
    <scope>NUCLEOTIDE SEQUENCE [LARGE SCALE GENOMIC DNA]</scope>
    <source>
        <strain evidence="11 12">AR-3-6</strain>
    </source>
</reference>
<evidence type="ECO:0000256" key="5">
    <source>
        <dbReference type="ARBA" id="ARBA00022777"/>
    </source>
</evidence>
<dbReference type="InterPro" id="IPR005467">
    <property type="entry name" value="His_kinase_dom"/>
</dbReference>
<dbReference type="InterPro" id="IPR001610">
    <property type="entry name" value="PAC"/>
</dbReference>
<feature type="domain" description="Response regulatory" evidence="8">
    <location>
        <begin position="51"/>
        <end position="167"/>
    </location>
</feature>
<dbReference type="NCBIfam" id="TIGR00229">
    <property type="entry name" value="sensory_box"/>
    <property type="match status" value="2"/>
</dbReference>
<protein>
    <recommendedName>
        <fullName evidence="2">histidine kinase</fullName>
        <ecNumber evidence="2">2.7.13.3</ecNumber>
    </recommendedName>
</protein>
<dbReference type="PROSITE" id="PS50110">
    <property type="entry name" value="RESPONSE_REGULATORY"/>
    <property type="match status" value="1"/>
</dbReference>
<dbReference type="SUPFAM" id="SSF55874">
    <property type="entry name" value="ATPase domain of HSP90 chaperone/DNA topoisomerase II/histidine kinase"/>
    <property type="match status" value="1"/>
</dbReference>
<feature type="modified residue" description="4-aspartylphosphate" evidence="6">
    <location>
        <position position="102"/>
    </location>
</feature>
<feature type="domain" description="PAS" evidence="9">
    <location>
        <begin position="693"/>
        <end position="763"/>
    </location>
</feature>
<dbReference type="GO" id="GO:0000155">
    <property type="term" value="F:phosphorelay sensor kinase activity"/>
    <property type="evidence" value="ECO:0007669"/>
    <property type="project" value="InterPro"/>
</dbReference>
<dbReference type="Pfam" id="PF00989">
    <property type="entry name" value="PAS"/>
    <property type="match status" value="1"/>
</dbReference>
<name>A0A4R5DJ61_9BACT</name>
<dbReference type="PROSITE" id="PS50109">
    <property type="entry name" value="HIS_KIN"/>
    <property type="match status" value="1"/>
</dbReference>
<dbReference type="Pfam" id="PF00072">
    <property type="entry name" value="Response_reg"/>
    <property type="match status" value="1"/>
</dbReference>
<evidence type="ECO:0000313" key="12">
    <source>
        <dbReference type="Proteomes" id="UP000294850"/>
    </source>
</evidence>
<evidence type="ECO:0000256" key="6">
    <source>
        <dbReference type="PROSITE-ProRule" id="PRU00169"/>
    </source>
</evidence>
<dbReference type="SUPFAM" id="SSF52172">
    <property type="entry name" value="CheY-like"/>
    <property type="match status" value="1"/>
</dbReference>
<dbReference type="Pfam" id="PF08447">
    <property type="entry name" value="PAS_3"/>
    <property type="match status" value="2"/>
</dbReference>
<comment type="catalytic activity">
    <reaction evidence="1">
        <text>ATP + protein L-histidine = ADP + protein N-phospho-L-histidine.</text>
        <dbReference type="EC" id="2.7.13.3"/>
    </reaction>
</comment>
<dbReference type="SMART" id="SM00091">
    <property type="entry name" value="PAS"/>
    <property type="match status" value="3"/>
</dbReference>
<dbReference type="SMART" id="SM00448">
    <property type="entry name" value="REC"/>
    <property type="match status" value="1"/>
</dbReference>
<gene>
    <name evidence="11" type="ORF">E0F88_27565</name>
</gene>
<dbReference type="GO" id="GO:0006355">
    <property type="term" value="P:regulation of DNA-templated transcription"/>
    <property type="evidence" value="ECO:0007669"/>
    <property type="project" value="InterPro"/>
</dbReference>
<sequence length="1046" mass="119059">MLSNRLVLPISLRPLQNWDFTGWRSTMHQDNEHQLQFSNRAIKQLMNTTINILHLEDLPSDALFVEKTLKKSNIAFRKLIVDTRDKFITALTAFSPDIILSDHSLPSFNSIEALKLLREANLNIPFIIVTAAMSDEAAVDLIVNGADDYIIKDRLSRLPVAITNAIEKFRLKKIHQTFLETLIKSEKRYRALIEHSADGVVILDQSGKPKYVSASVKNVLGYEPNEVLNMDLFTLMHPDEIADMTLMLKKILNHPGKTIPGHTGRMLHKDGSWRWIEATVTNLLDDPDINGIIDNFRDVTERVQGEQLLSESGKFTNAILSSLGSHICVIDNTGVIVAVNKAWADFGKTNGAVNLARTSQGTNYFEICEKAILAGDLIAKQALDGVLSVFNKDKPVFEMEYQCDSPEEKRWYVLHVMKFGEDQTKVVLSHQNITEQKIAIQRLAQSELSLKQAQSMAKIGSWEMDLQSFELSWSEQAYRIFETNYEQFTPTHRSFLAFCHPYDRVKVDRALRDSVKDSSIDYIEHRIITASGTQKTVEQRWIVSKDDNGLPISLMGTCQDITEKKALERLLDKATTMARIGSYEVDLANDLFFWSPMTKLIHEVDHDFIPTAKTALDFYKPGLNRQKVQEAIDLVMKNQTPFDLELQIVTANGNDRWVRVIGEAELVNEKCILYGSFQDIDKIKETELEVLRAYEEKNVILESIGDAFFAVDKDWIVNYWNKEANRLLHHTKEDVLNKNLWEVFPKSVGSESYKKYNLAVQSKQIVHFEDYYPPMDSWLEVSAYPSSNGLSVFFKDITARKLADKKLNDLNDKLRAHTNELVISNKGLEQFSYMVSHNLRAPVANIIGLGGLLKDETYPSDIRQEFLNGILENVQRLDDVIVDLNLILQVKRQISEKKETVNLQILVDTIQSSIKSLIVKEKARITTDFTAADEFETMKTYLHSIFYNLILNSIKYRKADTAPVIEIRSSLTAGKLIISFKDNGLGIDLNKKADQIFGLYKRFHHHVEGKGMGLFMVKTQVEMLGGTISVNSEVNLGTTFLIEFNV</sequence>
<evidence type="ECO:0000313" key="11">
    <source>
        <dbReference type="EMBL" id="TDE10835.1"/>
    </source>
</evidence>
<keyword evidence="12" id="KW-1185">Reference proteome</keyword>
<dbReference type="SMART" id="SM00388">
    <property type="entry name" value="HisKA"/>
    <property type="match status" value="1"/>
</dbReference>
<evidence type="ECO:0000256" key="3">
    <source>
        <dbReference type="ARBA" id="ARBA00022553"/>
    </source>
</evidence>
<evidence type="ECO:0000259" key="7">
    <source>
        <dbReference type="PROSITE" id="PS50109"/>
    </source>
</evidence>
<dbReference type="Gene3D" id="3.30.450.20">
    <property type="entry name" value="PAS domain"/>
    <property type="match status" value="5"/>
</dbReference>
<evidence type="ECO:0000256" key="1">
    <source>
        <dbReference type="ARBA" id="ARBA00000085"/>
    </source>
</evidence>
<dbReference type="InterPro" id="IPR035965">
    <property type="entry name" value="PAS-like_dom_sf"/>
</dbReference>
<evidence type="ECO:0000256" key="4">
    <source>
        <dbReference type="ARBA" id="ARBA00022679"/>
    </source>
</evidence>
<dbReference type="InterPro" id="IPR000014">
    <property type="entry name" value="PAS"/>
</dbReference>
<dbReference type="CDD" id="cd00130">
    <property type="entry name" value="PAS"/>
    <property type="match status" value="3"/>
</dbReference>
<dbReference type="OrthoDB" id="9766459at2"/>
<dbReference type="PRINTS" id="PR00344">
    <property type="entry name" value="BCTRLSENSOR"/>
</dbReference>
<proteinExistence type="predicted"/>
<dbReference type="Pfam" id="PF00512">
    <property type="entry name" value="HisKA"/>
    <property type="match status" value="1"/>
</dbReference>
<dbReference type="SMART" id="SM00387">
    <property type="entry name" value="HATPase_c"/>
    <property type="match status" value="1"/>
</dbReference>
<dbReference type="InterPro" id="IPR001789">
    <property type="entry name" value="Sig_transdc_resp-reg_receiver"/>
</dbReference>
<dbReference type="InterPro" id="IPR052162">
    <property type="entry name" value="Sensor_kinase/Photoreceptor"/>
</dbReference>
<dbReference type="Gene3D" id="2.10.70.100">
    <property type="match status" value="1"/>
</dbReference>
<feature type="domain" description="Histidine kinase" evidence="7">
    <location>
        <begin position="834"/>
        <end position="1046"/>
    </location>
</feature>
<organism evidence="11 12">
    <name type="scientific">Dyadobacter psychrotolerans</name>
    <dbReference type="NCBI Taxonomy" id="2541721"/>
    <lineage>
        <taxon>Bacteria</taxon>
        <taxon>Pseudomonadati</taxon>
        <taxon>Bacteroidota</taxon>
        <taxon>Cytophagia</taxon>
        <taxon>Cytophagales</taxon>
        <taxon>Spirosomataceae</taxon>
        <taxon>Dyadobacter</taxon>
    </lineage>
</organism>
<dbReference type="SUPFAM" id="SSF55785">
    <property type="entry name" value="PYP-like sensor domain (PAS domain)"/>
    <property type="match status" value="5"/>
</dbReference>
<dbReference type="AlphaFoldDB" id="A0A4R5DJ61"/>
<dbReference type="InterPro" id="IPR011006">
    <property type="entry name" value="CheY-like_superfamily"/>
</dbReference>
<dbReference type="EMBL" id="SMFL01000014">
    <property type="protein sequence ID" value="TDE10835.1"/>
    <property type="molecule type" value="Genomic_DNA"/>
</dbReference>
<feature type="domain" description="PAC" evidence="10">
    <location>
        <begin position="260"/>
        <end position="311"/>
    </location>
</feature>
<dbReference type="InterPro" id="IPR013655">
    <property type="entry name" value="PAS_fold_3"/>
</dbReference>
<dbReference type="SMART" id="SM00086">
    <property type="entry name" value="PAC"/>
    <property type="match status" value="3"/>
</dbReference>
<dbReference type="PANTHER" id="PTHR43304:SF1">
    <property type="entry name" value="PAC DOMAIN-CONTAINING PROTEIN"/>
    <property type="match status" value="1"/>
</dbReference>
<dbReference type="Gene3D" id="1.10.287.130">
    <property type="match status" value="1"/>
</dbReference>
<keyword evidence="4" id="KW-0808">Transferase</keyword>
<dbReference type="InterPro" id="IPR000700">
    <property type="entry name" value="PAS-assoc_C"/>
</dbReference>
<dbReference type="InterPro" id="IPR004358">
    <property type="entry name" value="Sig_transdc_His_kin-like_C"/>
</dbReference>
<dbReference type="PANTHER" id="PTHR43304">
    <property type="entry name" value="PHYTOCHROME-LIKE PROTEIN CPH1"/>
    <property type="match status" value="1"/>
</dbReference>
<evidence type="ECO:0000259" key="10">
    <source>
        <dbReference type="PROSITE" id="PS50113"/>
    </source>
</evidence>
<dbReference type="InterPro" id="IPR036890">
    <property type="entry name" value="HATPase_C_sf"/>
</dbReference>
<keyword evidence="3 6" id="KW-0597">Phosphoprotein</keyword>
<dbReference type="Proteomes" id="UP000294850">
    <property type="component" value="Unassembled WGS sequence"/>
</dbReference>
<dbReference type="PROSITE" id="PS50113">
    <property type="entry name" value="PAC"/>
    <property type="match status" value="2"/>
</dbReference>
<dbReference type="InterPro" id="IPR003594">
    <property type="entry name" value="HATPase_dom"/>
</dbReference>
<dbReference type="Gene3D" id="3.30.565.10">
    <property type="entry name" value="Histidine kinase-like ATPase, C-terminal domain"/>
    <property type="match status" value="1"/>
</dbReference>
<dbReference type="InterPro" id="IPR003661">
    <property type="entry name" value="HisK_dim/P_dom"/>
</dbReference>
<dbReference type="EC" id="2.7.13.3" evidence="2"/>
<dbReference type="CDD" id="cd00082">
    <property type="entry name" value="HisKA"/>
    <property type="match status" value="1"/>
</dbReference>
<dbReference type="Pfam" id="PF02518">
    <property type="entry name" value="HATPase_c"/>
    <property type="match status" value="1"/>
</dbReference>
<keyword evidence="5" id="KW-0418">Kinase</keyword>
<accession>A0A4R5DJ61</accession>
<feature type="domain" description="PAC" evidence="10">
    <location>
        <begin position="521"/>
        <end position="573"/>
    </location>
</feature>
<evidence type="ECO:0000259" key="8">
    <source>
        <dbReference type="PROSITE" id="PS50110"/>
    </source>
</evidence>
<dbReference type="Gene3D" id="3.40.50.2300">
    <property type="match status" value="1"/>
</dbReference>
<evidence type="ECO:0000259" key="9">
    <source>
        <dbReference type="PROSITE" id="PS50112"/>
    </source>
</evidence>
<dbReference type="InterPro" id="IPR036097">
    <property type="entry name" value="HisK_dim/P_sf"/>
</dbReference>